<dbReference type="InterPro" id="IPR031468">
    <property type="entry name" value="SMP_LBD"/>
</dbReference>
<evidence type="ECO:0000259" key="8">
    <source>
        <dbReference type="PROSITE" id="PS50004"/>
    </source>
</evidence>
<dbReference type="InterPro" id="IPR056910">
    <property type="entry name" value="TCB1-3_C2"/>
</dbReference>
<comment type="subcellular location">
    <subcellularLocation>
        <location evidence="1">Membrane</location>
    </subcellularLocation>
</comment>
<reference evidence="10 11" key="1">
    <citation type="submission" date="2020-05" db="EMBL/GenBank/DDBJ databases">
        <authorList>
            <person name="Casaregola S."/>
            <person name="Devillers H."/>
            <person name="Grondin C."/>
        </authorList>
    </citation>
    <scope>NUCLEOTIDE SEQUENCE [LARGE SCALE GENOMIC DNA]</scope>
    <source>
        <strain evidence="10 11">CLIB 1767</strain>
    </source>
</reference>
<feature type="domain" description="SMP-LTD" evidence="9">
    <location>
        <begin position="173"/>
        <end position="376"/>
    </location>
</feature>
<feature type="domain" description="C2" evidence="8">
    <location>
        <begin position="367"/>
        <end position="490"/>
    </location>
</feature>
<sequence>MSPNRNTTEKMSIKSKDNKNAKNKEEMLSSEETQMSNLMSANKEKKQVSANKDIAPSQIVIPDASYVGWQQISGWEENDALTPEDELLDLNTETILDNVIPDKFYGDWYHFVGIFGLGGSLSFFFGYFKFSLAPVFIIMALLGLYARTNSKKYRQSIRDLIEKEFAVDKIENDYETLEWLNTFLDTYWPIIEPTVSHDIVREVNKILSDNPAIPSFIKNLWIDTFSLGVKPPRIEKVKTFSNTSPDVAIMDWTVSFTPHDLSDMDIKKLKNYVNQVVIVKAKLLGIKLEVAISEISFKVDIRLKFQLMPDFPHIETVNIQLLTVPEIDFVARLFTDSIFSWELLAIPGLYTMVQFLAKKYMGPILLPPFSLQLNIPQLLSKSNLSVGVLEIDVKKATKLRLPSSMFSSKNLYIQFKVSHQKLARTKVATDSQHPEWNEKLYILLPSFNEPLNVSIVNERKNIKDKSLASFDFDLNKLSHDNIQKNLSQKFLNNLKPAGVLDFNAKFYPAIERKTLPDGSVEELPDLNTGLAKICIKACRGINDDITKKVSAYAELYINTKLELTTSKCTKTNVLEWNAEHELLVMNRHTSRCKIILKDRKGKEIGSTVQSLNDLIDRQNIEKTWIPLKGTKIEICVSTFWKPVQFDEESSALIYNAPIGTVRMFVNKATFVGQPTSKNPYIRVLVNNITKDRTSDATDIKNCSWNESMYVTVSSPNQKISLECMEVTDTGHHRSVGKFDVPIQDMFDKDDSDRYIEKIEDKKKVGKLVKANETVAELSYYISFYPTLPVLTIDELNELDILNERKKKLEVLKLKSLETGESTIDEKKHIETEELEIKDSEDMYSNKMKLDIDELLQYNSGVIAITVLDGEVSQPGLYVQTYFDASGHSRYTSPRIAIRTIQTGWIMDAMISELEWSVTTFRVTKWRNSNKADDCICELAIPTIELVKNCYKQPSIVALTGKSTAKLTVRVSWFPTNPTKLPLSDLIINSGDMSITVSSAEDLDAGDSNGRSDPYVKLYLNNAKEPFLETRHKKRTRSPTWDETANVVVNNRVNDHLHIDVLDFESSNKSKILGQAVVSLSEVDPDEPTTLDIPLVTPSGNDCGVIHLDFSFSPRYTLNVTKQTIRNNNGEIPGLDFIPGIKVGTTAVNAGVSTLGVISKSFGGGKMTSSRRTKKIEEAD</sequence>
<gene>
    <name evidence="10" type="ORF">KABA2_01S16632</name>
</gene>
<dbReference type="RefSeq" id="XP_041404606.1">
    <property type="nucleotide sequence ID" value="XM_041548672.1"/>
</dbReference>
<dbReference type="Proteomes" id="UP000644660">
    <property type="component" value="Unassembled WGS sequence"/>
</dbReference>
<feature type="compositionally biased region" description="Polar residues" evidence="6">
    <location>
        <begin position="30"/>
        <end position="40"/>
    </location>
</feature>
<dbReference type="CDD" id="cd21678">
    <property type="entry name" value="SMP_TCB"/>
    <property type="match status" value="1"/>
</dbReference>
<keyword evidence="4" id="KW-0446">Lipid-binding</keyword>
<evidence type="ECO:0000256" key="3">
    <source>
        <dbReference type="ARBA" id="ARBA00023055"/>
    </source>
</evidence>
<comment type="caution">
    <text evidence="10">The sequence shown here is derived from an EMBL/GenBank/DDBJ whole genome shotgun (WGS) entry which is preliminary data.</text>
</comment>
<dbReference type="Pfam" id="PF24920">
    <property type="entry name" value="C2_TCB1"/>
    <property type="match status" value="1"/>
</dbReference>
<evidence type="ECO:0000313" key="11">
    <source>
        <dbReference type="Proteomes" id="UP000644660"/>
    </source>
</evidence>
<dbReference type="Pfam" id="PF00168">
    <property type="entry name" value="C2"/>
    <property type="match status" value="4"/>
</dbReference>
<feature type="transmembrane region" description="Helical" evidence="7">
    <location>
        <begin position="131"/>
        <end position="148"/>
    </location>
</feature>
<dbReference type="SUPFAM" id="SSF49562">
    <property type="entry name" value="C2 domain (Calcium/lipid-binding domain, CaLB)"/>
    <property type="match status" value="4"/>
</dbReference>
<feature type="compositionally biased region" description="Basic and acidic residues" evidence="6">
    <location>
        <begin position="7"/>
        <end position="27"/>
    </location>
</feature>
<evidence type="ECO:0000256" key="5">
    <source>
        <dbReference type="ARBA" id="ARBA00023136"/>
    </source>
</evidence>
<dbReference type="GO" id="GO:0008289">
    <property type="term" value="F:lipid binding"/>
    <property type="evidence" value="ECO:0007669"/>
    <property type="project" value="UniProtKB-KW"/>
</dbReference>
<dbReference type="PANTHER" id="PTHR46980:SF2">
    <property type="entry name" value="TRICALBIN-1-RELATED"/>
    <property type="match status" value="1"/>
</dbReference>
<dbReference type="AlphaFoldDB" id="A0A8H2VC55"/>
<keyword evidence="3" id="KW-0445">Lipid transport</keyword>
<dbReference type="InterPro" id="IPR017147">
    <property type="entry name" value="Tricalbin"/>
</dbReference>
<evidence type="ECO:0000259" key="9">
    <source>
        <dbReference type="PROSITE" id="PS51847"/>
    </source>
</evidence>
<dbReference type="GeneID" id="64855697"/>
<dbReference type="PANTHER" id="PTHR46980">
    <property type="entry name" value="TRICALBIN-1-RELATED"/>
    <property type="match status" value="1"/>
</dbReference>
<evidence type="ECO:0000256" key="2">
    <source>
        <dbReference type="ARBA" id="ARBA00022448"/>
    </source>
</evidence>
<accession>A0A8H2VC55</accession>
<keyword evidence="7" id="KW-1133">Transmembrane helix</keyword>
<feature type="domain" description="C2" evidence="8">
    <location>
        <begin position="512"/>
        <end position="641"/>
    </location>
</feature>
<dbReference type="GO" id="GO:0005737">
    <property type="term" value="C:cytoplasm"/>
    <property type="evidence" value="ECO:0007669"/>
    <property type="project" value="UniProtKB-ARBA"/>
</dbReference>
<evidence type="ECO:0000313" key="10">
    <source>
        <dbReference type="EMBL" id="CAB4252568.1"/>
    </source>
</evidence>
<dbReference type="EMBL" id="CAEFZW010000001">
    <property type="protein sequence ID" value="CAB4252568.1"/>
    <property type="molecule type" value="Genomic_DNA"/>
</dbReference>
<dbReference type="GO" id="GO:0016020">
    <property type="term" value="C:membrane"/>
    <property type="evidence" value="ECO:0007669"/>
    <property type="project" value="UniProtKB-SubCell"/>
</dbReference>
<dbReference type="PROSITE" id="PS51847">
    <property type="entry name" value="SMP"/>
    <property type="match status" value="1"/>
</dbReference>
<name>A0A8H2VC55_9SACH</name>
<protein>
    <submittedName>
        <fullName evidence="10">Similar to Saccharomyces cerevisiae YOR086C TCB1 Lipid-binding protein containing three calcium and lipid binding domains</fullName>
    </submittedName>
</protein>
<keyword evidence="7" id="KW-0812">Transmembrane</keyword>
<dbReference type="InterPro" id="IPR035892">
    <property type="entry name" value="C2_domain_sf"/>
</dbReference>
<dbReference type="PROSITE" id="PS50004">
    <property type="entry name" value="C2"/>
    <property type="match status" value="4"/>
</dbReference>
<evidence type="ECO:0000256" key="6">
    <source>
        <dbReference type="SAM" id="MobiDB-lite"/>
    </source>
</evidence>
<feature type="domain" description="C2" evidence="8">
    <location>
        <begin position="974"/>
        <end position="1092"/>
    </location>
</feature>
<dbReference type="OrthoDB" id="419768at2759"/>
<dbReference type="SMART" id="SM00239">
    <property type="entry name" value="C2"/>
    <property type="match status" value="4"/>
</dbReference>
<dbReference type="InterPro" id="IPR052455">
    <property type="entry name" value="Tricalbin_domain"/>
</dbReference>
<evidence type="ECO:0000256" key="1">
    <source>
        <dbReference type="ARBA" id="ARBA00004370"/>
    </source>
</evidence>
<dbReference type="PIRSF" id="PIRSF037232">
    <property type="entry name" value="Tricalbin"/>
    <property type="match status" value="1"/>
</dbReference>
<evidence type="ECO:0000256" key="7">
    <source>
        <dbReference type="SAM" id="Phobius"/>
    </source>
</evidence>
<dbReference type="GO" id="GO:0071944">
    <property type="term" value="C:cell periphery"/>
    <property type="evidence" value="ECO:0007669"/>
    <property type="project" value="UniProtKB-ARBA"/>
</dbReference>
<feature type="region of interest" description="Disordered" evidence="6">
    <location>
        <begin position="1"/>
        <end position="50"/>
    </location>
</feature>
<organism evidence="10 11">
    <name type="scientific">Maudiozyma barnettii</name>
    <dbReference type="NCBI Taxonomy" id="61262"/>
    <lineage>
        <taxon>Eukaryota</taxon>
        <taxon>Fungi</taxon>
        <taxon>Dikarya</taxon>
        <taxon>Ascomycota</taxon>
        <taxon>Saccharomycotina</taxon>
        <taxon>Saccharomycetes</taxon>
        <taxon>Saccharomycetales</taxon>
        <taxon>Saccharomycetaceae</taxon>
        <taxon>Maudiozyma</taxon>
    </lineage>
</organism>
<dbReference type="Gene3D" id="2.60.40.150">
    <property type="entry name" value="C2 domain"/>
    <property type="match status" value="4"/>
</dbReference>
<dbReference type="InterPro" id="IPR000008">
    <property type="entry name" value="C2_dom"/>
</dbReference>
<dbReference type="GO" id="GO:0006869">
    <property type="term" value="P:lipid transport"/>
    <property type="evidence" value="ECO:0007669"/>
    <property type="project" value="UniProtKB-KW"/>
</dbReference>
<evidence type="ECO:0000256" key="4">
    <source>
        <dbReference type="ARBA" id="ARBA00023121"/>
    </source>
</evidence>
<proteinExistence type="predicted"/>
<dbReference type="GO" id="GO:0061817">
    <property type="term" value="P:endoplasmic reticulum-plasma membrane tethering"/>
    <property type="evidence" value="ECO:0007669"/>
    <property type="project" value="InterPro"/>
</dbReference>
<keyword evidence="5 7" id="KW-0472">Membrane</keyword>
<feature type="domain" description="C2" evidence="8">
    <location>
        <begin position="644"/>
        <end position="755"/>
    </location>
</feature>
<keyword evidence="11" id="KW-1185">Reference proteome</keyword>
<keyword evidence="2" id="KW-0813">Transport</keyword>